<evidence type="ECO:0000256" key="1">
    <source>
        <dbReference type="ARBA" id="ARBA00008984"/>
    </source>
</evidence>
<protein>
    <submittedName>
        <fullName evidence="3">Molybdopterin biosynthesis MoeB protein</fullName>
    </submittedName>
</protein>
<gene>
    <name evidence="3" type="ordered locus">TEQUI_1231</name>
</gene>
<evidence type="ECO:0000259" key="2">
    <source>
        <dbReference type="PROSITE" id="PS01148"/>
    </source>
</evidence>
<dbReference type="KEGG" id="teq:TEQUI_1231"/>
<name>A0A654KI77_TAYEM</name>
<dbReference type="AlphaFoldDB" id="A0A654KI77"/>
<dbReference type="PROSITE" id="PS01148">
    <property type="entry name" value="UPF0033"/>
    <property type="match status" value="1"/>
</dbReference>
<proteinExistence type="inferred from homology"/>
<evidence type="ECO:0000313" key="3">
    <source>
        <dbReference type="EMBL" id="ADU92151.1"/>
    </source>
</evidence>
<dbReference type="Pfam" id="PF01206">
    <property type="entry name" value="TusA"/>
    <property type="match status" value="1"/>
</dbReference>
<dbReference type="Gene3D" id="3.30.110.40">
    <property type="entry name" value="TusA-like domain"/>
    <property type="match status" value="1"/>
</dbReference>
<dbReference type="Proteomes" id="UP000007472">
    <property type="component" value="Chromosome"/>
</dbReference>
<dbReference type="EMBL" id="CP002456">
    <property type="protein sequence ID" value="ADU92151.1"/>
    <property type="molecule type" value="Genomic_DNA"/>
</dbReference>
<organism evidence="3 4">
    <name type="scientific">Taylorella equigenitalis (strain MCE9)</name>
    <dbReference type="NCBI Taxonomy" id="937774"/>
    <lineage>
        <taxon>Bacteria</taxon>
        <taxon>Pseudomonadati</taxon>
        <taxon>Pseudomonadota</taxon>
        <taxon>Betaproteobacteria</taxon>
        <taxon>Burkholderiales</taxon>
        <taxon>Alcaligenaceae</taxon>
        <taxon>Taylorella</taxon>
    </lineage>
</organism>
<comment type="similarity">
    <text evidence="1">Belongs to the sulfur carrier protein TusA family.</text>
</comment>
<evidence type="ECO:0000313" key="4">
    <source>
        <dbReference type="Proteomes" id="UP000007472"/>
    </source>
</evidence>
<dbReference type="InterPro" id="IPR036868">
    <property type="entry name" value="TusA-like_sf"/>
</dbReference>
<feature type="domain" description="UPF0033" evidence="2">
    <location>
        <begin position="7"/>
        <end position="31"/>
    </location>
</feature>
<reference evidence="3 4" key="1">
    <citation type="journal article" date="2011" name="J. Bacteriol.">
        <title>Genome sequence of Taylorella equigenitalis MCE9, the causative agent of contagious equine metritis.</title>
        <authorList>
            <person name="Hebert L."/>
            <person name="Moumen B."/>
            <person name="Duquesne F."/>
            <person name="Breuil M.F."/>
            <person name="Laugier C."/>
            <person name="Batto J.M."/>
            <person name="Renault P."/>
            <person name="Petry S."/>
        </authorList>
    </citation>
    <scope>NUCLEOTIDE SEQUENCE [LARGE SCALE GENOMIC DNA]</scope>
    <source>
        <strain evidence="3 4">MCE9</strain>
    </source>
</reference>
<dbReference type="InterPro" id="IPR001455">
    <property type="entry name" value="TusA-like"/>
</dbReference>
<dbReference type="PANTHER" id="PTHR33279:SF6">
    <property type="entry name" value="SULFUR CARRIER PROTEIN YEDF-RELATED"/>
    <property type="match status" value="1"/>
</dbReference>
<sequence>MDYDLFIDTSGLLCPLPLLKTKKGLSEIESGQVICVKTTDPHSSKDFELFCKQTGNKLLKQEADSDGMKHWISRK</sequence>
<dbReference type="SUPFAM" id="SSF64307">
    <property type="entry name" value="SirA-like"/>
    <property type="match status" value="1"/>
</dbReference>
<dbReference type="PANTHER" id="PTHR33279">
    <property type="entry name" value="SULFUR CARRIER PROTEIN YEDF-RELATED"/>
    <property type="match status" value="1"/>
</dbReference>
<accession>A0A654KI77</accession>
<dbReference type="CDD" id="cd00291">
    <property type="entry name" value="SirA_YedF_YeeD"/>
    <property type="match status" value="1"/>
</dbReference>